<organism evidence="2 3">
    <name type="scientific">Curvularia clavata</name>
    <dbReference type="NCBI Taxonomy" id="95742"/>
    <lineage>
        <taxon>Eukaryota</taxon>
        <taxon>Fungi</taxon>
        <taxon>Dikarya</taxon>
        <taxon>Ascomycota</taxon>
        <taxon>Pezizomycotina</taxon>
        <taxon>Dothideomycetes</taxon>
        <taxon>Pleosporomycetidae</taxon>
        <taxon>Pleosporales</taxon>
        <taxon>Pleosporineae</taxon>
        <taxon>Pleosporaceae</taxon>
        <taxon>Curvularia</taxon>
    </lineage>
</organism>
<feature type="region of interest" description="Disordered" evidence="1">
    <location>
        <begin position="110"/>
        <end position="149"/>
    </location>
</feature>
<protein>
    <submittedName>
        <fullName evidence="2">Uncharacterized protein</fullName>
    </submittedName>
</protein>
<dbReference type="AlphaFoldDB" id="A0A9Q8Z847"/>
<dbReference type="EMBL" id="CP089275">
    <property type="protein sequence ID" value="USP76018.1"/>
    <property type="molecule type" value="Genomic_DNA"/>
</dbReference>
<keyword evidence="3" id="KW-1185">Reference proteome</keyword>
<evidence type="ECO:0000313" key="3">
    <source>
        <dbReference type="Proteomes" id="UP001056012"/>
    </source>
</evidence>
<evidence type="ECO:0000256" key="1">
    <source>
        <dbReference type="SAM" id="MobiDB-lite"/>
    </source>
</evidence>
<gene>
    <name evidence="2" type="ORF">yc1106_03292</name>
</gene>
<sequence length="149" mass="16051">MSSDPHQGGRLEDMAVHGTNIPGDAGRQNTIPSVPRPDQKDAPVEFSHANIAHAADNAFDIPRSVNDRGHTGEVISGTGDQMTSNIEKKNIDDAYVDPGAKGHVQYFKHAKQDNPMDSLKYGAGDHGVQRAPGEEEDSEEALLDRRGAK</sequence>
<dbReference type="Proteomes" id="UP001056012">
    <property type="component" value="Chromosome 2"/>
</dbReference>
<feature type="region of interest" description="Disordered" evidence="1">
    <location>
        <begin position="58"/>
        <end position="85"/>
    </location>
</feature>
<evidence type="ECO:0000313" key="2">
    <source>
        <dbReference type="EMBL" id="USP76018.1"/>
    </source>
</evidence>
<accession>A0A9Q8Z847</accession>
<feature type="region of interest" description="Disordered" evidence="1">
    <location>
        <begin position="1"/>
        <end position="41"/>
    </location>
</feature>
<dbReference type="VEuPathDB" id="FungiDB:yc1106_03292"/>
<name>A0A9Q8Z847_CURCL</name>
<reference evidence="2" key="1">
    <citation type="submission" date="2021-12" db="EMBL/GenBank/DDBJ databases">
        <title>Curvularia clavata genome.</title>
        <authorList>
            <person name="Cao Y."/>
        </authorList>
    </citation>
    <scope>NUCLEOTIDE SEQUENCE</scope>
    <source>
        <strain evidence="2">Yc1106</strain>
    </source>
</reference>
<dbReference type="OrthoDB" id="5416172at2759"/>
<proteinExistence type="predicted"/>